<reference evidence="1 2" key="1">
    <citation type="journal article" date="2016" name="Front. Microbiol.">
        <title>Genomic Resource of Rice Seed Associated Bacteria.</title>
        <authorList>
            <person name="Midha S."/>
            <person name="Bansal K."/>
            <person name="Sharma S."/>
            <person name="Kumar N."/>
            <person name="Patil P.P."/>
            <person name="Chaudhry V."/>
            <person name="Patil P.B."/>
        </authorList>
    </citation>
    <scope>NUCLEOTIDE SEQUENCE [LARGE SCALE GENOMIC DNA]</scope>
    <source>
        <strain evidence="1 2">NS319</strain>
    </source>
</reference>
<dbReference type="RefSeq" id="WP_058734847.1">
    <property type="nucleotide sequence ID" value="NZ_LDTD01000188.1"/>
</dbReference>
<gene>
    <name evidence="1" type="ORF">NS319_18160</name>
</gene>
<dbReference type="AlphaFoldDB" id="A0A147HRS1"/>
<dbReference type="Proteomes" id="UP000072867">
    <property type="component" value="Unassembled WGS sequence"/>
</dbReference>
<organism evidence="1 2">
    <name type="scientific">Sphingomonas sanguinis</name>
    <dbReference type="NCBI Taxonomy" id="33051"/>
    <lineage>
        <taxon>Bacteria</taxon>
        <taxon>Pseudomonadati</taxon>
        <taxon>Pseudomonadota</taxon>
        <taxon>Alphaproteobacteria</taxon>
        <taxon>Sphingomonadales</taxon>
        <taxon>Sphingomonadaceae</taxon>
        <taxon>Sphingomonas</taxon>
    </lineage>
</organism>
<evidence type="ECO:0000313" key="1">
    <source>
        <dbReference type="EMBL" id="KTT65233.1"/>
    </source>
</evidence>
<dbReference type="PATRIC" id="fig|33051.3.peg.1236"/>
<accession>A0A147HRS1</accession>
<evidence type="ECO:0000313" key="2">
    <source>
        <dbReference type="Proteomes" id="UP000072867"/>
    </source>
</evidence>
<protein>
    <submittedName>
        <fullName evidence="1">Uncharacterized protein</fullName>
    </submittedName>
</protein>
<comment type="caution">
    <text evidence="1">The sequence shown here is derived from an EMBL/GenBank/DDBJ whole genome shotgun (WGS) entry which is preliminary data.</text>
</comment>
<dbReference type="EMBL" id="LDTD01000188">
    <property type="protein sequence ID" value="KTT65233.1"/>
    <property type="molecule type" value="Genomic_DNA"/>
</dbReference>
<sequence length="137" mass="14698">MMMGTFDRPPVFPMPDLPRCVVPGAGPVVGRMVDLPPGVRAALMGSVGQPVAEAGGPFNPSDIVRDGTPRSRFLRAYRVRDRWIVWIEQGGIGHVFRVLAFRDGAHGESVGLPVSHRPGQSLCATSRAVAADRRKSG</sequence>
<name>A0A147HRS1_9SPHN</name>
<proteinExistence type="predicted"/>